<dbReference type="EMBL" id="GGFJ01014976">
    <property type="protein sequence ID" value="MBW64117.1"/>
    <property type="molecule type" value="Transcribed_RNA"/>
</dbReference>
<reference evidence="1" key="1">
    <citation type="submission" date="2018-01" db="EMBL/GenBank/DDBJ databases">
        <title>An insight into the sialome of Amazonian anophelines.</title>
        <authorList>
            <person name="Ribeiro J.M."/>
            <person name="Scarpassa V."/>
            <person name="Calvo E."/>
        </authorList>
    </citation>
    <scope>NUCLEOTIDE SEQUENCE</scope>
    <source>
        <tissue evidence="1">Salivary glands</tissue>
    </source>
</reference>
<name>A0A2M4CFJ6_9DIPT</name>
<organism evidence="1">
    <name type="scientific">Anopheles marajoara</name>
    <dbReference type="NCBI Taxonomy" id="58244"/>
    <lineage>
        <taxon>Eukaryota</taxon>
        <taxon>Metazoa</taxon>
        <taxon>Ecdysozoa</taxon>
        <taxon>Arthropoda</taxon>
        <taxon>Hexapoda</taxon>
        <taxon>Insecta</taxon>
        <taxon>Pterygota</taxon>
        <taxon>Neoptera</taxon>
        <taxon>Endopterygota</taxon>
        <taxon>Diptera</taxon>
        <taxon>Nematocera</taxon>
        <taxon>Culicoidea</taxon>
        <taxon>Culicidae</taxon>
        <taxon>Anophelinae</taxon>
        <taxon>Anopheles</taxon>
    </lineage>
</organism>
<dbReference type="AlphaFoldDB" id="A0A2M4CFJ6"/>
<protein>
    <submittedName>
        <fullName evidence="1">Putative secreted protein</fullName>
    </submittedName>
</protein>
<sequence>MLRFVFCFLSLSSEDTFARSFSMFSNFCIPSTVERLENSTKNSQYSCQLVLYWQASWRPIVSKPFR</sequence>
<accession>A0A2M4CFJ6</accession>
<proteinExistence type="predicted"/>
<evidence type="ECO:0000313" key="1">
    <source>
        <dbReference type="EMBL" id="MBW64117.1"/>
    </source>
</evidence>